<name>A0ABW4DYI5_9RHOB</name>
<dbReference type="SUPFAM" id="SSF103473">
    <property type="entry name" value="MFS general substrate transporter"/>
    <property type="match status" value="1"/>
</dbReference>
<comment type="subcellular location">
    <subcellularLocation>
        <location evidence="1">Cell membrane</location>
        <topology evidence="1">Multi-pass membrane protein</topology>
    </subcellularLocation>
</comment>
<gene>
    <name evidence="9" type="ORF">ACFQ5P_15375</name>
</gene>
<feature type="transmembrane region" description="Helical" evidence="7">
    <location>
        <begin position="88"/>
        <end position="108"/>
    </location>
</feature>
<keyword evidence="6 7" id="KW-0472">Membrane</keyword>
<dbReference type="Proteomes" id="UP001597302">
    <property type="component" value="Unassembled WGS sequence"/>
</dbReference>
<dbReference type="PROSITE" id="PS50850">
    <property type="entry name" value="MFS"/>
    <property type="match status" value="1"/>
</dbReference>
<dbReference type="InterPro" id="IPR010290">
    <property type="entry name" value="TM_effector"/>
</dbReference>
<keyword evidence="4 7" id="KW-0812">Transmembrane</keyword>
<feature type="transmembrane region" description="Helical" evidence="7">
    <location>
        <begin position="59"/>
        <end position="79"/>
    </location>
</feature>
<organism evidence="9 10">
    <name type="scientific">Paracoccus nototheniae</name>
    <dbReference type="NCBI Taxonomy" id="2489002"/>
    <lineage>
        <taxon>Bacteria</taxon>
        <taxon>Pseudomonadati</taxon>
        <taxon>Pseudomonadota</taxon>
        <taxon>Alphaproteobacteria</taxon>
        <taxon>Rhodobacterales</taxon>
        <taxon>Paracoccaceae</taxon>
        <taxon>Paracoccus</taxon>
    </lineage>
</organism>
<dbReference type="Gene3D" id="1.20.1250.20">
    <property type="entry name" value="MFS general substrate transporter like domains"/>
    <property type="match status" value="1"/>
</dbReference>
<evidence type="ECO:0000256" key="2">
    <source>
        <dbReference type="ARBA" id="ARBA00022448"/>
    </source>
</evidence>
<proteinExistence type="predicted"/>
<feature type="transmembrane region" description="Helical" evidence="7">
    <location>
        <begin position="381"/>
        <end position="400"/>
    </location>
</feature>
<accession>A0ABW4DYI5</accession>
<dbReference type="Pfam" id="PF05977">
    <property type="entry name" value="MFS_3"/>
    <property type="match status" value="1"/>
</dbReference>
<evidence type="ECO:0000256" key="7">
    <source>
        <dbReference type="SAM" id="Phobius"/>
    </source>
</evidence>
<evidence type="ECO:0000256" key="5">
    <source>
        <dbReference type="ARBA" id="ARBA00022989"/>
    </source>
</evidence>
<comment type="caution">
    <text evidence="9">The sequence shown here is derived from an EMBL/GenBank/DDBJ whole genome shotgun (WGS) entry which is preliminary data.</text>
</comment>
<feature type="transmembrane region" description="Helical" evidence="7">
    <location>
        <begin position="320"/>
        <end position="343"/>
    </location>
</feature>
<dbReference type="PANTHER" id="PTHR23513">
    <property type="entry name" value="INTEGRAL MEMBRANE EFFLUX PROTEIN-RELATED"/>
    <property type="match status" value="1"/>
</dbReference>
<feature type="transmembrane region" description="Helical" evidence="7">
    <location>
        <begin position="355"/>
        <end position="375"/>
    </location>
</feature>
<sequence>MSSTGNAAAKANPFAPFAHRAFVLLWTAALISNIGTWMHEVGAGWLMTELSPSPAVVTLVQAATSLPIFLFVLFAGALADRLDKRRMLIVINLLLFVVIAVLAVLVRADRVTPTVLLLFTVVIGTGAAFMAPAWQAVVPTLVPRSELRAAIGLNSMGINVSRAIGPAIAGILIASVGLAAPFALNAASHLIIIAALILWRPEVPVVAKRRHLPILQEMATGLRHVRHNKPMLQTLGRAFAFFISASAFWAMMPLVARGADDAGSSLYGFLVATVGVGAVLGALGLPYLQGRLDSHRVVQLGTLMTATALLAFASSTASAVIIPGAFLGGVAWILVLTSVNVSAQMALPDWIRARGLAVNLMVFYGAMSAGSLIWGQVASRLSVGSALFAAAIGLVVGLIVTRKVMLGTADDVDLAPANAWPEAPPLAEGDSDDAPAVVMIQFQISPADKAAFVEAAYKVSAERYRDGATRWDLIHDVTDPASWIEVFHLPSWAEHLQQHARTTVSDTELHDALRAFDQRPEGPVVRHFIAST</sequence>
<evidence type="ECO:0000256" key="3">
    <source>
        <dbReference type="ARBA" id="ARBA00022475"/>
    </source>
</evidence>
<evidence type="ECO:0000313" key="9">
    <source>
        <dbReference type="EMBL" id="MFD1482675.1"/>
    </source>
</evidence>
<feature type="transmembrane region" description="Helical" evidence="7">
    <location>
        <begin position="114"/>
        <end position="142"/>
    </location>
</feature>
<feature type="transmembrane region" description="Helical" evidence="7">
    <location>
        <begin position="235"/>
        <end position="254"/>
    </location>
</feature>
<keyword evidence="5 7" id="KW-1133">Transmembrane helix</keyword>
<feature type="transmembrane region" description="Helical" evidence="7">
    <location>
        <begin position="266"/>
        <end position="285"/>
    </location>
</feature>
<feature type="transmembrane region" description="Helical" evidence="7">
    <location>
        <begin position="297"/>
        <end position="314"/>
    </location>
</feature>
<protein>
    <submittedName>
        <fullName evidence="9">MFS transporter</fullName>
    </submittedName>
</protein>
<keyword evidence="3" id="KW-1003">Cell membrane</keyword>
<dbReference type="RefSeq" id="WP_131576286.1">
    <property type="nucleotide sequence ID" value="NZ_CBCSAJ010000048.1"/>
</dbReference>
<dbReference type="InterPro" id="IPR036259">
    <property type="entry name" value="MFS_trans_sf"/>
</dbReference>
<dbReference type="EMBL" id="JBHTOQ010000034">
    <property type="protein sequence ID" value="MFD1482675.1"/>
    <property type="molecule type" value="Genomic_DNA"/>
</dbReference>
<dbReference type="PANTHER" id="PTHR23513:SF11">
    <property type="entry name" value="STAPHYLOFERRIN A TRANSPORTER"/>
    <property type="match status" value="1"/>
</dbReference>
<reference evidence="10" key="1">
    <citation type="journal article" date="2019" name="Int. J. Syst. Evol. Microbiol.">
        <title>The Global Catalogue of Microorganisms (GCM) 10K type strain sequencing project: providing services to taxonomists for standard genome sequencing and annotation.</title>
        <authorList>
            <consortium name="The Broad Institute Genomics Platform"/>
            <consortium name="The Broad Institute Genome Sequencing Center for Infectious Disease"/>
            <person name="Wu L."/>
            <person name="Ma J."/>
        </authorList>
    </citation>
    <scope>NUCLEOTIDE SEQUENCE [LARGE SCALE GENOMIC DNA]</scope>
    <source>
        <strain evidence="10">CCM 8875</strain>
    </source>
</reference>
<evidence type="ECO:0000256" key="1">
    <source>
        <dbReference type="ARBA" id="ARBA00004651"/>
    </source>
</evidence>
<evidence type="ECO:0000256" key="4">
    <source>
        <dbReference type="ARBA" id="ARBA00022692"/>
    </source>
</evidence>
<keyword evidence="2" id="KW-0813">Transport</keyword>
<evidence type="ECO:0000256" key="6">
    <source>
        <dbReference type="ARBA" id="ARBA00023136"/>
    </source>
</evidence>
<feature type="domain" description="Major facilitator superfamily (MFS) profile" evidence="8">
    <location>
        <begin position="21"/>
        <end position="409"/>
    </location>
</feature>
<dbReference type="CDD" id="cd06173">
    <property type="entry name" value="MFS_MefA_like"/>
    <property type="match status" value="1"/>
</dbReference>
<evidence type="ECO:0000259" key="8">
    <source>
        <dbReference type="PROSITE" id="PS50850"/>
    </source>
</evidence>
<evidence type="ECO:0000313" key="10">
    <source>
        <dbReference type="Proteomes" id="UP001597302"/>
    </source>
</evidence>
<dbReference type="InterPro" id="IPR020846">
    <property type="entry name" value="MFS_dom"/>
</dbReference>
<feature type="transmembrane region" description="Helical" evidence="7">
    <location>
        <begin position="21"/>
        <end position="39"/>
    </location>
</feature>
<keyword evidence="10" id="KW-1185">Reference proteome</keyword>